<sequence length="333" mass="35020">MLFPLYALCFCVPGMFAAQRNITVDDTDPSISYAGSGWVFNNATDVSHAYNDTFHAACPTPGATSTSSATFNFTGVAIYYQVSYFCAEIENSPALSFTTLALDGGDPIAVDMRPLFGDSDVLVLWAKTGLSNGPHTITALVGNTSAALDAFIYTAEEPDEVPAAPAGFTNVFVSADTFSYSDGWANSSDTVPSCAKSPQLRTTSVANSTFSFNFSGDELFLNTLASPSGGSISVSINDDEPEVFDTTAPTASCALLNLNVTSLVKRNLVRRGGDSSNVQNQCSGKSISGTNALDGATYRQESSGVRAYGVTAQSVLAMLGFTVFLADFDTLFL</sequence>
<dbReference type="EMBL" id="JARIHO010000050">
    <property type="protein sequence ID" value="KAJ7321545.1"/>
    <property type="molecule type" value="Genomic_DNA"/>
</dbReference>
<accession>A0AAD6ZGL6</accession>
<proteinExistence type="predicted"/>
<organism evidence="2 3">
    <name type="scientific">Mycena albidolilacea</name>
    <dbReference type="NCBI Taxonomy" id="1033008"/>
    <lineage>
        <taxon>Eukaryota</taxon>
        <taxon>Fungi</taxon>
        <taxon>Dikarya</taxon>
        <taxon>Basidiomycota</taxon>
        <taxon>Agaricomycotina</taxon>
        <taxon>Agaricomycetes</taxon>
        <taxon>Agaricomycetidae</taxon>
        <taxon>Agaricales</taxon>
        <taxon>Marasmiineae</taxon>
        <taxon>Mycenaceae</taxon>
        <taxon>Mycena</taxon>
    </lineage>
</organism>
<dbReference type="AlphaFoldDB" id="A0AAD6ZGL6"/>
<feature type="signal peptide" evidence="1">
    <location>
        <begin position="1"/>
        <end position="17"/>
    </location>
</feature>
<evidence type="ECO:0000313" key="3">
    <source>
        <dbReference type="Proteomes" id="UP001218218"/>
    </source>
</evidence>
<feature type="chain" id="PRO_5042264537" evidence="1">
    <location>
        <begin position="18"/>
        <end position="333"/>
    </location>
</feature>
<keyword evidence="1" id="KW-0732">Signal</keyword>
<evidence type="ECO:0000256" key="1">
    <source>
        <dbReference type="SAM" id="SignalP"/>
    </source>
</evidence>
<dbReference type="Proteomes" id="UP001218218">
    <property type="component" value="Unassembled WGS sequence"/>
</dbReference>
<gene>
    <name evidence="2" type="ORF">DFH08DRAFT_1033452</name>
</gene>
<keyword evidence="3" id="KW-1185">Reference proteome</keyword>
<comment type="caution">
    <text evidence="2">The sequence shown here is derived from an EMBL/GenBank/DDBJ whole genome shotgun (WGS) entry which is preliminary data.</text>
</comment>
<reference evidence="2" key="1">
    <citation type="submission" date="2023-03" db="EMBL/GenBank/DDBJ databases">
        <title>Massive genome expansion in bonnet fungi (Mycena s.s.) driven by repeated elements and novel gene families across ecological guilds.</title>
        <authorList>
            <consortium name="Lawrence Berkeley National Laboratory"/>
            <person name="Harder C.B."/>
            <person name="Miyauchi S."/>
            <person name="Viragh M."/>
            <person name="Kuo A."/>
            <person name="Thoen E."/>
            <person name="Andreopoulos B."/>
            <person name="Lu D."/>
            <person name="Skrede I."/>
            <person name="Drula E."/>
            <person name="Henrissat B."/>
            <person name="Morin E."/>
            <person name="Kohler A."/>
            <person name="Barry K."/>
            <person name="LaButti K."/>
            <person name="Morin E."/>
            <person name="Salamov A."/>
            <person name="Lipzen A."/>
            <person name="Mereny Z."/>
            <person name="Hegedus B."/>
            <person name="Baldrian P."/>
            <person name="Stursova M."/>
            <person name="Weitz H."/>
            <person name="Taylor A."/>
            <person name="Grigoriev I.V."/>
            <person name="Nagy L.G."/>
            <person name="Martin F."/>
            <person name="Kauserud H."/>
        </authorList>
    </citation>
    <scope>NUCLEOTIDE SEQUENCE</scope>
    <source>
        <strain evidence="2">CBHHK002</strain>
    </source>
</reference>
<dbReference type="Gene3D" id="2.60.120.260">
    <property type="entry name" value="Galactose-binding domain-like"/>
    <property type="match status" value="2"/>
</dbReference>
<protein>
    <submittedName>
        <fullName evidence="2">Uncharacterized protein</fullName>
    </submittedName>
</protein>
<evidence type="ECO:0000313" key="2">
    <source>
        <dbReference type="EMBL" id="KAJ7321545.1"/>
    </source>
</evidence>
<name>A0AAD6ZGL6_9AGAR</name>